<comment type="similarity">
    <text evidence="6">Belongs to the RnfG family.</text>
</comment>
<accession>A0A5R9QK81</accession>
<dbReference type="NCBIfam" id="TIGR01947">
    <property type="entry name" value="rnfG"/>
    <property type="match status" value="1"/>
</dbReference>
<evidence type="ECO:0000256" key="3">
    <source>
        <dbReference type="ARBA" id="ARBA00022630"/>
    </source>
</evidence>
<evidence type="ECO:0000256" key="4">
    <source>
        <dbReference type="ARBA" id="ARBA00022643"/>
    </source>
</evidence>
<keyword evidence="6" id="KW-1133">Transmembrane helix</keyword>
<keyword evidence="6" id="KW-1278">Translocase</keyword>
<protein>
    <recommendedName>
        <fullName evidence="6">Ion-translocating oxidoreductase complex subunit G</fullName>
        <ecNumber evidence="6">7.-.-.-</ecNumber>
    </recommendedName>
    <alternativeName>
        <fullName evidence="6">Rnf electron transport complex subunit G</fullName>
    </alternativeName>
</protein>
<evidence type="ECO:0000259" key="8">
    <source>
        <dbReference type="SMART" id="SM00900"/>
    </source>
</evidence>
<dbReference type="AlphaFoldDB" id="A0A5R9QK81"/>
<keyword evidence="6" id="KW-1003">Cell membrane</keyword>
<keyword evidence="3 6" id="KW-0285">Flavoprotein</keyword>
<evidence type="ECO:0000313" key="10">
    <source>
        <dbReference type="Proteomes" id="UP000306753"/>
    </source>
</evidence>
<evidence type="ECO:0000256" key="2">
    <source>
        <dbReference type="ARBA" id="ARBA00022553"/>
    </source>
</evidence>
<sequence length="255" mass="27255">MALPEISRSMLRNAGVLALFAVVTVGGVSLLRQATAERIHQAERAAQFRVLEEILPADSHDNLLLDSTRDVQHPLLGYDTPLPAYIAMRQGVPSAVILQVLAPDGYSGAIHLLVGIEADGRLAGVRVVSHRETPGLGDRTETGKSDWILGFTGKSLQDPEPSRWGVKRDRGAFDQFVGATITPRAVVKAVHGALRYFDANREALFAADALQPAPEGALERPEAARDPATHSRAGSDAARDQVPAGESHPQDGASR</sequence>
<organism evidence="9 10">
    <name type="scientific">Stutzerimonas nosocomialis</name>
    <dbReference type="NCBI Taxonomy" id="1056496"/>
    <lineage>
        <taxon>Bacteria</taxon>
        <taxon>Pseudomonadati</taxon>
        <taxon>Pseudomonadota</taxon>
        <taxon>Gammaproteobacteria</taxon>
        <taxon>Pseudomonadales</taxon>
        <taxon>Pseudomonadaceae</taxon>
        <taxon>Stutzerimonas</taxon>
    </lineage>
</organism>
<keyword evidence="10" id="KW-1185">Reference proteome</keyword>
<comment type="subunit">
    <text evidence="6">The complex is composed of six subunits: RnfA, RnfB, RnfC, RnfD, RnfE and RnfG.</text>
</comment>
<dbReference type="Pfam" id="PF04205">
    <property type="entry name" value="FMN_bind"/>
    <property type="match status" value="1"/>
</dbReference>
<keyword evidence="4 6" id="KW-0288">FMN</keyword>
<feature type="compositionally biased region" description="Basic and acidic residues" evidence="7">
    <location>
        <begin position="217"/>
        <end position="229"/>
    </location>
</feature>
<dbReference type="PANTHER" id="PTHR36118:SF1">
    <property type="entry name" value="ION-TRANSLOCATING OXIDOREDUCTASE COMPLEX SUBUNIT G"/>
    <property type="match status" value="1"/>
</dbReference>
<evidence type="ECO:0000256" key="6">
    <source>
        <dbReference type="HAMAP-Rule" id="MF_00479"/>
    </source>
</evidence>
<dbReference type="InterPro" id="IPR010209">
    <property type="entry name" value="Ion_transpt_RnfG/RsxG"/>
</dbReference>
<comment type="function">
    <text evidence="6">Part of a membrane-bound complex that couples electron transfer with translocation of ions across the membrane.</text>
</comment>
<dbReference type="PIRSF" id="PIRSF006091">
    <property type="entry name" value="E_trnsport_RnfG"/>
    <property type="match status" value="1"/>
</dbReference>
<dbReference type="HAMAP" id="MF_00479">
    <property type="entry name" value="RsxG_RnfG"/>
    <property type="match status" value="1"/>
</dbReference>
<feature type="domain" description="FMN-binding" evidence="8">
    <location>
        <begin position="105"/>
        <end position="197"/>
    </location>
</feature>
<evidence type="ECO:0000256" key="7">
    <source>
        <dbReference type="SAM" id="MobiDB-lite"/>
    </source>
</evidence>
<feature type="region of interest" description="Disordered" evidence="7">
    <location>
        <begin position="213"/>
        <end position="255"/>
    </location>
</feature>
<dbReference type="GO" id="GO:0009055">
    <property type="term" value="F:electron transfer activity"/>
    <property type="evidence" value="ECO:0007669"/>
    <property type="project" value="InterPro"/>
</dbReference>
<keyword evidence="6" id="KW-0997">Cell inner membrane</keyword>
<dbReference type="SMART" id="SM00900">
    <property type="entry name" value="FMN_bind"/>
    <property type="match status" value="1"/>
</dbReference>
<dbReference type="GO" id="GO:0010181">
    <property type="term" value="F:FMN binding"/>
    <property type="evidence" value="ECO:0007669"/>
    <property type="project" value="InterPro"/>
</dbReference>
<name>A0A5R9QK81_9GAMM</name>
<evidence type="ECO:0000313" key="9">
    <source>
        <dbReference type="EMBL" id="TLX65548.1"/>
    </source>
</evidence>
<dbReference type="GO" id="GO:0022900">
    <property type="term" value="P:electron transport chain"/>
    <property type="evidence" value="ECO:0007669"/>
    <property type="project" value="UniProtKB-UniRule"/>
</dbReference>
<dbReference type="PANTHER" id="PTHR36118">
    <property type="entry name" value="ION-TRANSLOCATING OXIDOREDUCTASE COMPLEX SUBUNIT G"/>
    <property type="match status" value="1"/>
</dbReference>
<dbReference type="RefSeq" id="WP_138410672.1">
    <property type="nucleotide sequence ID" value="NZ_QLAG01000001.1"/>
</dbReference>
<keyword evidence="6" id="KW-0472">Membrane</keyword>
<keyword evidence="6" id="KW-0812">Transmembrane</keyword>
<evidence type="ECO:0000256" key="1">
    <source>
        <dbReference type="ARBA" id="ARBA00022448"/>
    </source>
</evidence>
<dbReference type="EMBL" id="QLAG01000001">
    <property type="protein sequence ID" value="TLX65548.1"/>
    <property type="molecule type" value="Genomic_DNA"/>
</dbReference>
<comment type="cofactor">
    <cofactor evidence="6">
        <name>FMN</name>
        <dbReference type="ChEBI" id="CHEBI:58210"/>
    </cofactor>
</comment>
<evidence type="ECO:0000256" key="5">
    <source>
        <dbReference type="ARBA" id="ARBA00022982"/>
    </source>
</evidence>
<dbReference type="GO" id="GO:0005886">
    <property type="term" value="C:plasma membrane"/>
    <property type="evidence" value="ECO:0007669"/>
    <property type="project" value="UniProtKB-SubCell"/>
</dbReference>
<dbReference type="NCBIfam" id="NF002519">
    <property type="entry name" value="PRK01908.1"/>
    <property type="match status" value="1"/>
</dbReference>
<keyword evidence="1 6" id="KW-0813">Transport</keyword>
<reference evidence="9 10" key="1">
    <citation type="journal article" date="2017" name="Eur. J. Clin. Microbiol. Infect. Dis.">
        <title>Uncommonly isolated clinical Pseudomonas: identification and phylogenetic assignation.</title>
        <authorList>
            <person name="Mulet M."/>
            <person name="Gomila M."/>
            <person name="Ramirez A."/>
            <person name="Cardew S."/>
            <person name="Moore E.R."/>
            <person name="Lalucat J."/>
            <person name="Garcia-Valdes E."/>
        </authorList>
    </citation>
    <scope>NUCLEOTIDE SEQUENCE [LARGE SCALE GENOMIC DNA]</scope>
    <source>
        <strain evidence="9 10">SD129</strain>
    </source>
</reference>
<feature type="modified residue" description="FMN phosphoryl threonine" evidence="6">
    <location>
        <position position="180"/>
    </location>
</feature>
<dbReference type="EC" id="7.-.-.-" evidence="6"/>
<dbReference type="InterPro" id="IPR007329">
    <property type="entry name" value="FMN-bd"/>
</dbReference>
<comment type="subcellular location">
    <subcellularLocation>
        <location evidence="6">Cell inner membrane</location>
        <topology evidence="6">Single-pass membrane protein</topology>
    </subcellularLocation>
</comment>
<keyword evidence="2 6" id="KW-0597">Phosphoprotein</keyword>
<gene>
    <name evidence="6" type="primary">rnfG</name>
    <name evidence="9" type="ORF">DN820_01340</name>
</gene>
<keyword evidence="5 6" id="KW-0249">Electron transport</keyword>
<comment type="caution">
    <text evidence="9">The sequence shown here is derived from an EMBL/GenBank/DDBJ whole genome shotgun (WGS) entry which is preliminary data.</text>
</comment>
<proteinExistence type="inferred from homology"/>
<dbReference type="Proteomes" id="UP000306753">
    <property type="component" value="Unassembled WGS sequence"/>
</dbReference>